<evidence type="ECO:0000256" key="1">
    <source>
        <dbReference type="ARBA" id="ARBA00009013"/>
    </source>
</evidence>
<dbReference type="PANTHER" id="PTHR33495">
    <property type="entry name" value="ANTI-SIGMA FACTOR ANTAGONIST TM_1081-RELATED-RELATED"/>
    <property type="match status" value="1"/>
</dbReference>
<name>A0A8J7WQC4_9ACTN</name>
<dbReference type="Pfam" id="PF01740">
    <property type="entry name" value="STAS"/>
    <property type="match status" value="1"/>
</dbReference>
<dbReference type="AlphaFoldDB" id="A0A8J7WQC4"/>
<evidence type="ECO:0000313" key="6">
    <source>
        <dbReference type="Proteomes" id="UP000677913"/>
    </source>
</evidence>
<organism evidence="5 6">
    <name type="scientific">Actinocrinis puniceicyclus</name>
    <dbReference type="NCBI Taxonomy" id="977794"/>
    <lineage>
        <taxon>Bacteria</taxon>
        <taxon>Bacillati</taxon>
        <taxon>Actinomycetota</taxon>
        <taxon>Actinomycetes</taxon>
        <taxon>Catenulisporales</taxon>
        <taxon>Actinospicaceae</taxon>
        <taxon>Actinocrinis</taxon>
    </lineage>
</organism>
<dbReference type="InterPro" id="IPR002645">
    <property type="entry name" value="STAS_dom"/>
</dbReference>
<dbReference type="InterPro" id="IPR036513">
    <property type="entry name" value="STAS_dom_sf"/>
</dbReference>
<keyword evidence="6" id="KW-1185">Reference proteome</keyword>
<evidence type="ECO:0000259" key="4">
    <source>
        <dbReference type="PROSITE" id="PS50801"/>
    </source>
</evidence>
<gene>
    <name evidence="5" type="ORF">KGA66_17540</name>
</gene>
<evidence type="ECO:0000256" key="3">
    <source>
        <dbReference type="SAM" id="MobiDB-lite"/>
    </source>
</evidence>
<dbReference type="EMBL" id="JAGSXH010000062">
    <property type="protein sequence ID" value="MBS2964865.1"/>
    <property type="molecule type" value="Genomic_DNA"/>
</dbReference>
<dbReference type="RefSeq" id="WP_211469227.1">
    <property type="nucleotide sequence ID" value="NZ_JAGSXH010000062.1"/>
</dbReference>
<dbReference type="PROSITE" id="PS50801">
    <property type="entry name" value="STAS"/>
    <property type="match status" value="1"/>
</dbReference>
<dbReference type="InterPro" id="IPR003658">
    <property type="entry name" value="Anti-sigma_ant"/>
</dbReference>
<dbReference type="GO" id="GO:0043856">
    <property type="term" value="F:anti-sigma factor antagonist activity"/>
    <property type="evidence" value="ECO:0007669"/>
    <property type="project" value="InterPro"/>
</dbReference>
<dbReference type="SUPFAM" id="SSF52091">
    <property type="entry name" value="SpoIIaa-like"/>
    <property type="match status" value="1"/>
</dbReference>
<feature type="region of interest" description="Disordered" evidence="3">
    <location>
        <begin position="185"/>
        <end position="204"/>
    </location>
</feature>
<dbReference type="NCBIfam" id="TIGR00377">
    <property type="entry name" value="ant_ant_sig"/>
    <property type="match status" value="1"/>
</dbReference>
<dbReference type="CDD" id="cd07043">
    <property type="entry name" value="STAS_anti-anti-sigma_factors"/>
    <property type="match status" value="1"/>
</dbReference>
<evidence type="ECO:0000256" key="2">
    <source>
        <dbReference type="RuleBase" id="RU003749"/>
    </source>
</evidence>
<dbReference type="PANTHER" id="PTHR33495:SF2">
    <property type="entry name" value="ANTI-SIGMA FACTOR ANTAGONIST TM_1081-RELATED"/>
    <property type="match status" value="1"/>
</dbReference>
<evidence type="ECO:0000313" key="5">
    <source>
        <dbReference type="EMBL" id="MBS2964865.1"/>
    </source>
</evidence>
<protein>
    <recommendedName>
        <fullName evidence="2">Anti-sigma factor antagonist</fullName>
    </recommendedName>
</protein>
<reference evidence="5" key="1">
    <citation type="submission" date="2021-04" db="EMBL/GenBank/DDBJ databases">
        <title>Genome based classification of Actinospica acidithermotolerans sp. nov., an actinobacterium isolated from an Indonesian hot spring.</title>
        <authorList>
            <person name="Kusuma A.B."/>
            <person name="Putra K.E."/>
            <person name="Nafisah S."/>
            <person name="Loh J."/>
            <person name="Nouioui I."/>
            <person name="Goodfellow M."/>
        </authorList>
    </citation>
    <scope>NUCLEOTIDE SEQUENCE</scope>
    <source>
        <strain evidence="5">DSM 45618</strain>
    </source>
</reference>
<sequence length="204" mass="21536">MPQSVGALGFVSARGFGAATRRSLRRRPARDRSEPHAIAGLARRYPAPVTQLPNLRVGVSAAGAHLLVRLDGELDIASSNLLARRLSGLLSREHPRIVVDLAGLKFCDAAGLGAFVKVSRLAAARGGWLRMSAARPRMLRLMLITGLSGTLPEYETVHDALAGSMKCHARATTLRHPAPDAVAAAAREPDDEDLCDHGGVASAS</sequence>
<proteinExistence type="inferred from homology"/>
<comment type="similarity">
    <text evidence="1 2">Belongs to the anti-sigma-factor antagonist family.</text>
</comment>
<feature type="domain" description="STAS" evidence="4">
    <location>
        <begin position="66"/>
        <end position="164"/>
    </location>
</feature>
<dbReference type="Gene3D" id="3.30.750.24">
    <property type="entry name" value="STAS domain"/>
    <property type="match status" value="1"/>
</dbReference>
<dbReference type="Proteomes" id="UP000677913">
    <property type="component" value="Unassembled WGS sequence"/>
</dbReference>
<comment type="caution">
    <text evidence="5">The sequence shown here is derived from an EMBL/GenBank/DDBJ whole genome shotgun (WGS) entry which is preliminary data.</text>
</comment>
<accession>A0A8J7WQC4</accession>